<keyword evidence="3" id="KW-0547">Nucleotide-binding</keyword>
<keyword evidence="5" id="KW-0067">ATP-binding</keyword>
<accession>T0CIE7</accession>
<dbReference type="GO" id="GO:0008993">
    <property type="term" value="F:rhamnulokinase activity"/>
    <property type="evidence" value="ECO:0007669"/>
    <property type="project" value="InterPro"/>
</dbReference>
<evidence type="ECO:0000313" key="9">
    <source>
        <dbReference type="Proteomes" id="UP000829401"/>
    </source>
</evidence>
<dbReference type="CDD" id="cd07771">
    <property type="entry name" value="ASKHA_NBD_FGGY_RhaB-like"/>
    <property type="match status" value="1"/>
</dbReference>
<evidence type="ECO:0000256" key="4">
    <source>
        <dbReference type="ARBA" id="ARBA00022777"/>
    </source>
</evidence>
<dbReference type="InterPro" id="IPR018484">
    <property type="entry name" value="FGGY_N"/>
</dbReference>
<dbReference type="GO" id="GO:0005829">
    <property type="term" value="C:cytosol"/>
    <property type="evidence" value="ECO:0007669"/>
    <property type="project" value="TreeGrafter"/>
</dbReference>
<evidence type="ECO:0000256" key="7">
    <source>
        <dbReference type="ARBA" id="ARBA00023308"/>
    </source>
</evidence>
<reference evidence="9" key="1">
    <citation type="journal article" date="2022" name="G3 (Bethesda)">
        <title>Unveiling the complete genome sequence of Alicyclobacillus acidoterrestris DSM 3922T, a taint-producing strain.</title>
        <authorList>
            <person name="Leonardo I.C."/>
            <person name="Barreto Crespo M.T."/>
            <person name="Gaspar F.B."/>
        </authorList>
    </citation>
    <scope>NUCLEOTIDE SEQUENCE [LARGE SCALE GENOMIC DNA]</scope>
    <source>
        <strain evidence="9">DSM 3922</strain>
    </source>
</reference>
<keyword evidence="6" id="KW-1015">Disulfide bond</keyword>
<accession>A0A9E6ZGH9</accession>
<organism evidence="8 9">
    <name type="scientific">Alicyclobacillus acidoterrestris (strain ATCC 49025 / DSM 3922 / CIP 106132 / NCIMB 13137 / GD3B)</name>
    <dbReference type="NCBI Taxonomy" id="1356854"/>
    <lineage>
        <taxon>Bacteria</taxon>
        <taxon>Bacillati</taxon>
        <taxon>Bacillota</taxon>
        <taxon>Bacilli</taxon>
        <taxon>Bacillales</taxon>
        <taxon>Alicyclobacillaceae</taxon>
        <taxon>Alicyclobacillus</taxon>
    </lineage>
</organism>
<dbReference type="STRING" id="1356854.N007_02810"/>
<dbReference type="Proteomes" id="UP000829401">
    <property type="component" value="Chromosome"/>
</dbReference>
<sequence>MMNLLAIDLGASSGRVMRASFNGATLSLQEVRRFRNQPVYIADRMYTNLYSIYQEMKWGIAEVVKTHGQVAALGIDSWAVDYGLVDSNGHLLDLPRHYRDGRNVSAMAEVVDKLGKAELFLRTGIQLQPFNTLYQLYAMKRENENLLSAAHKLLLIPDLLNFFLCGEIAAEFTNATTTQLMCAGLREWDRELMAQLQLPDGLLPSIVPAGSALGYVRDRELLRMGPVSSTRVIHTTSHDTACAVVSVPTDGQHYAYISSGTWSLMGTVVAEPMINELTEQLNFTNEGGLGNYRLLKNVMGLWLIQETQRVLESVGEQADIERLIHRARMAEPFQFLFNPDDVRLLQPENMPDTIRQICVETGQTPPTDAGSLVRGIFESLALKYRMVLDELELVTGRHYAAVHIVGGGSQNQLLSQFTANATARMVVAGPSEASAMGNVLVQLLALGEIATPSDMTELVIRSVEPVTYAPRDVDLWESAYAKFQRIVEKQAESQRLSI</sequence>
<dbReference type="KEGG" id="aaco:K1I37_06600"/>
<dbReference type="InterPro" id="IPR018485">
    <property type="entry name" value="FGGY_C"/>
</dbReference>
<keyword evidence="4" id="KW-0418">Kinase</keyword>
<keyword evidence="2" id="KW-0808">Transferase</keyword>
<dbReference type="InterPro" id="IPR043129">
    <property type="entry name" value="ATPase_NBD"/>
</dbReference>
<comment type="similarity">
    <text evidence="1">Belongs to the FGGY kinase family.</text>
</comment>
<proteinExistence type="inferred from homology"/>
<evidence type="ECO:0000256" key="6">
    <source>
        <dbReference type="ARBA" id="ARBA00023157"/>
    </source>
</evidence>
<dbReference type="AlphaFoldDB" id="T0CIE7"/>
<dbReference type="Pfam" id="PF00370">
    <property type="entry name" value="FGGY_N"/>
    <property type="match status" value="1"/>
</dbReference>
<evidence type="ECO:0000313" key="8">
    <source>
        <dbReference type="EMBL" id="UNO50142.1"/>
    </source>
</evidence>
<keyword evidence="9" id="KW-1185">Reference proteome</keyword>
<dbReference type="Gene3D" id="3.30.420.40">
    <property type="match status" value="2"/>
</dbReference>
<dbReference type="PANTHER" id="PTHR10196:SF93">
    <property type="entry name" value="L-RHAMNULOKINASE"/>
    <property type="match status" value="1"/>
</dbReference>
<name>T0CIE7_ALIAG</name>
<dbReference type="SUPFAM" id="SSF53067">
    <property type="entry name" value="Actin-like ATPase domain"/>
    <property type="match status" value="2"/>
</dbReference>
<evidence type="ECO:0000256" key="2">
    <source>
        <dbReference type="ARBA" id="ARBA00022679"/>
    </source>
</evidence>
<evidence type="ECO:0000256" key="1">
    <source>
        <dbReference type="ARBA" id="ARBA00009156"/>
    </source>
</evidence>
<evidence type="ECO:0000256" key="3">
    <source>
        <dbReference type="ARBA" id="ARBA00022741"/>
    </source>
</evidence>
<dbReference type="GO" id="GO:0019301">
    <property type="term" value="P:rhamnose catabolic process"/>
    <property type="evidence" value="ECO:0007669"/>
    <property type="project" value="InterPro"/>
</dbReference>
<keyword evidence="7" id="KW-0684">Rhamnose metabolism</keyword>
<protein>
    <submittedName>
        <fullName evidence="8">Rhamnulokinase</fullName>
    </submittedName>
</protein>
<dbReference type="InterPro" id="IPR013449">
    <property type="entry name" value="Rhamnulokinase"/>
</dbReference>
<dbReference type="Pfam" id="PF02782">
    <property type="entry name" value="FGGY_C"/>
    <property type="match status" value="1"/>
</dbReference>
<dbReference type="GO" id="GO:0004370">
    <property type="term" value="F:glycerol kinase activity"/>
    <property type="evidence" value="ECO:0007669"/>
    <property type="project" value="TreeGrafter"/>
</dbReference>
<dbReference type="GO" id="GO:0006071">
    <property type="term" value="P:glycerol metabolic process"/>
    <property type="evidence" value="ECO:0007669"/>
    <property type="project" value="TreeGrafter"/>
</dbReference>
<dbReference type="PANTHER" id="PTHR10196">
    <property type="entry name" value="SUGAR KINASE"/>
    <property type="match status" value="1"/>
</dbReference>
<dbReference type="RefSeq" id="WP_021295322.1">
    <property type="nucleotide sequence ID" value="NZ_AURB01000057.1"/>
</dbReference>
<dbReference type="GO" id="GO:0005524">
    <property type="term" value="F:ATP binding"/>
    <property type="evidence" value="ECO:0007669"/>
    <property type="project" value="UniProtKB-KW"/>
</dbReference>
<dbReference type="OrthoDB" id="9761504at2"/>
<evidence type="ECO:0000256" key="5">
    <source>
        <dbReference type="ARBA" id="ARBA00022840"/>
    </source>
</evidence>
<gene>
    <name evidence="8" type="ORF">K1I37_06600</name>
</gene>
<dbReference type="EMBL" id="CP080467">
    <property type="protein sequence ID" value="UNO50142.1"/>
    <property type="molecule type" value="Genomic_DNA"/>
</dbReference>
<dbReference type="eggNOG" id="COG1070">
    <property type="taxonomic scope" value="Bacteria"/>
</dbReference>